<dbReference type="InterPro" id="IPR007110">
    <property type="entry name" value="Ig-like_dom"/>
</dbReference>
<evidence type="ECO:0000256" key="7">
    <source>
        <dbReference type="ARBA" id="ARBA00023136"/>
    </source>
</evidence>
<evidence type="ECO:0000313" key="13">
    <source>
        <dbReference type="RefSeq" id="XP_002741031.1"/>
    </source>
</evidence>
<dbReference type="InterPro" id="IPR013162">
    <property type="entry name" value="CD80_C2-set"/>
</dbReference>
<keyword evidence="5" id="KW-0130">Cell adhesion</keyword>
<sequence length="271" mass="30635">MANSTRVLLKVIVAVTGIALCYAQQSEIRVSTYEIRETVYGDTVGLMCNYEYPDYYKENVIITWLFQPADANEEIVIMSKTDDNEPLYYGPFGNRIEHTGSRGDILIHQVTLKEDGLYTCEVNFYLSKAYGEGDTELIVYYMVEFIDILKYNAGDYVWAPPGEPISFDCEGTRGKPIAELNWYLSNEKVPPESESFTENDDGTFDSYSTVVIVPTLSDHNAVLKCEGFQDTRLLEWKRKYESVVLNTSGVAKKVVSFVLIISTIALSSLFV</sequence>
<proteinExistence type="predicted"/>
<keyword evidence="3 10" id="KW-0732">Signal</keyword>
<evidence type="ECO:0000256" key="10">
    <source>
        <dbReference type="SAM" id="SignalP"/>
    </source>
</evidence>
<evidence type="ECO:0000256" key="3">
    <source>
        <dbReference type="ARBA" id="ARBA00022729"/>
    </source>
</evidence>
<dbReference type="RefSeq" id="XP_002741031.1">
    <property type="nucleotide sequence ID" value="XM_002740985.2"/>
</dbReference>
<dbReference type="Pfam" id="PF08205">
    <property type="entry name" value="C2-set_2"/>
    <property type="match status" value="1"/>
</dbReference>
<accession>A0ABM0GZS9</accession>
<dbReference type="Gene3D" id="2.60.40.10">
    <property type="entry name" value="Immunoglobulins"/>
    <property type="match status" value="2"/>
</dbReference>
<feature type="signal peptide" evidence="10">
    <location>
        <begin position="1"/>
        <end position="23"/>
    </location>
</feature>
<evidence type="ECO:0000256" key="5">
    <source>
        <dbReference type="ARBA" id="ARBA00022889"/>
    </source>
</evidence>
<protein>
    <submittedName>
        <fullName evidence="13">Uncharacterized protein LOC100375495</fullName>
    </submittedName>
</protein>
<organism evidence="12 13">
    <name type="scientific">Saccoglossus kowalevskii</name>
    <name type="common">Acorn worm</name>
    <dbReference type="NCBI Taxonomy" id="10224"/>
    <lineage>
        <taxon>Eukaryota</taxon>
        <taxon>Metazoa</taxon>
        <taxon>Hemichordata</taxon>
        <taxon>Enteropneusta</taxon>
        <taxon>Harrimaniidae</taxon>
        <taxon>Saccoglossus</taxon>
    </lineage>
</organism>
<dbReference type="GeneID" id="100375495"/>
<dbReference type="InterPro" id="IPR003599">
    <property type="entry name" value="Ig_sub"/>
</dbReference>
<evidence type="ECO:0000259" key="11">
    <source>
        <dbReference type="PROSITE" id="PS50835"/>
    </source>
</evidence>
<dbReference type="Pfam" id="PF07686">
    <property type="entry name" value="V-set"/>
    <property type="match status" value="1"/>
</dbReference>
<evidence type="ECO:0000256" key="4">
    <source>
        <dbReference type="ARBA" id="ARBA00022737"/>
    </source>
</evidence>
<evidence type="ECO:0000256" key="6">
    <source>
        <dbReference type="ARBA" id="ARBA00022989"/>
    </source>
</evidence>
<gene>
    <name evidence="13" type="primary">LOC100375495</name>
</gene>
<comment type="subcellular location">
    <subcellularLocation>
        <location evidence="1">Membrane</location>
        <topology evidence="1">Single-pass membrane protein</topology>
    </subcellularLocation>
</comment>
<feature type="domain" description="Ig-like" evidence="11">
    <location>
        <begin position="41"/>
        <end position="138"/>
    </location>
</feature>
<reference evidence="13" key="1">
    <citation type="submission" date="2025-08" db="UniProtKB">
        <authorList>
            <consortium name="RefSeq"/>
        </authorList>
    </citation>
    <scope>IDENTIFICATION</scope>
    <source>
        <tissue evidence="13">Testes</tissue>
    </source>
</reference>
<dbReference type="InterPro" id="IPR036179">
    <property type="entry name" value="Ig-like_dom_sf"/>
</dbReference>
<keyword evidence="6" id="KW-1133">Transmembrane helix</keyword>
<keyword evidence="2" id="KW-0812">Transmembrane</keyword>
<keyword evidence="7" id="KW-0472">Membrane</keyword>
<dbReference type="InterPro" id="IPR013106">
    <property type="entry name" value="Ig_V-set"/>
</dbReference>
<evidence type="ECO:0000313" key="12">
    <source>
        <dbReference type="Proteomes" id="UP000694865"/>
    </source>
</evidence>
<evidence type="ECO:0000256" key="9">
    <source>
        <dbReference type="ARBA" id="ARBA00023180"/>
    </source>
</evidence>
<keyword evidence="8" id="KW-1015">Disulfide bond</keyword>
<name>A0ABM0GZS9_SACKO</name>
<dbReference type="PANTHER" id="PTHR23277">
    <property type="entry name" value="NECTIN-RELATED"/>
    <property type="match status" value="1"/>
</dbReference>
<dbReference type="SUPFAM" id="SSF48726">
    <property type="entry name" value="Immunoglobulin"/>
    <property type="match status" value="2"/>
</dbReference>
<evidence type="ECO:0000256" key="2">
    <source>
        <dbReference type="ARBA" id="ARBA00022692"/>
    </source>
</evidence>
<keyword evidence="4" id="KW-0677">Repeat</keyword>
<dbReference type="Proteomes" id="UP000694865">
    <property type="component" value="Unplaced"/>
</dbReference>
<dbReference type="PANTHER" id="PTHR23277:SF108">
    <property type="entry name" value="FASCICLIN-3"/>
    <property type="match status" value="1"/>
</dbReference>
<keyword evidence="12" id="KW-1185">Reference proteome</keyword>
<evidence type="ECO:0000256" key="1">
    <source>
        <dbReference type="ARBA" id="ARBA00004167"/>
    </source>
</evidence>
<dbReference type="PROSITE" id="PS50835">
    <property type="entry name" value="IG_LIKE"/>
    <property type="match status" value="1"/>
</dbReference>
<dbReference type="InterPro" id="IPR013783">
    <property type="entry name" value="Ig-like_fold"/>
</dbReference>
<keyword evidence="9" id="KW-0325">Glycoprotein</keyword>
<evidence type="ECO:0000256" key="8">
    <source>
        <dbReference type="ARBA" id="ARBA00023157"/>
    </source>
</evidence>
<dbReference type="SMART" id="SM00409">
    <property type="entry name" value="IG"/>
    <property type="match status" value="2"/>
</dbReference>
<feature type="chain" id="PRO_5047039775" evidence="10">
    <location>
        <begin position="24"/>
        <end position="271"/>
    </location>
</feature>
<dbReference type="InterPro" id="IPR051427">
    <property type="entry name" value="Nectin/Nectin-like"/>
</dbReference>